<feature type="domain" description="SMC hinge" evidence="14">
    <location>
        <begin position="749"/>
        <end position="871"/>
    </location>
</feature>
<evidence type="ECO:0000313" key="15">
    <source>
        <dbReference type="EMBL" id="EUT90583.1"/>
    </source>
</evidence>
<dbReference type="GO" id="GO:0000796">
    <property type="term" value="C:condensin complex"/>
    <property type="evidence" value="ECO:0007669"/>
    <property type="project" value="TreeGrafter"/>
</dbReference>
<keyword evidence="4" id="KW-0132">Cell division</keyword>
<dbReference type="FunFam" id="3.40.50.300:FF:000481">
    <property type="entry name" value="Structural maintenance of chromosomes 4"/>
    <property type="match status" value="1"/>
</dbReference>
<feature type="coiled-coil region" evidence="12">
    <location>
        <begin position="264"/>
        <end position="295"/>
    </location>
</feature>
<dbReference type="SUPFAM" id="SSF52540">
    <property type="entry name" value="P-loop containing nucleoside triphosphate hydrolases"/>
    <property type="match status" value="1"/>
</dbReference>
<evidence type="ECO:0000256" key="4">
    <source>
        <dbReference type="ARBA" id="ARBA00022618"/>
    </source>
</evidence>
<evidence type="ECO:0000256" key="7">
    <source>
        <dbReference type="ARBA" id="ARBA00022840"/>
    </source>
</evidence>
<dbReference type="PANTHER" id="PTHR18937:SF172">
    <property type="entry name" value="STRUCTURAL MAINTENANCE OF CHROMOSOMES PROTEIN"/>
    <property type="match status" value="1"/>
</dbReference>
<gene>
    <name evidence="15" type="ORF">PFAG_00939</name>
</gene>
<evidence type="ECO:0000256" key="9">
    <source>
        <dbReference type="ARBA" id="ARBA00023067"/>
    </source>
</evidence>
<reference evidence="15" key="1">
    <citation type="submission" date="2013-02" db="EMBL/GenBank/DDBJ databases">
        <title>The Genome Sequence of Plasmodium falciparum Santa Lucia.</title>
        <authorList>
            <consortium name="The Broad Institute Genome Sequencing Platform"/>
            <consortium name="The Broad Institute Genome Sequencing Center for Infectious Disease"/>
            <person name="Neafsey D."/>
            <person name="Cheeseman I."/>
            <person name="Volkman S."/>
            <person name="Adams J."/>
            <person name="Walker B."/>
            <person name="Young S.K."/>
            <person name="Zeng Q."/>
            <person name="Gargeya S."/>
            <person name="Fitzgerald M."/>
            <person name="Haas B."/>
            <person name="Abouelleil A."/>
            <person name="Alvarado L."/>
            <person name="Arachchi H.M."/>
            <person name="Berlin A.M."/>
            <person name="Chapman S.B."/>
            <person name="Dewar J."/>
            <person name="Goldberg J."/>
            <person name="Griggs A."/>
            <person name="Gujja S."/>
            <person name="Hansen M."/>
            <person name="Howarth C."/>
            <person name="Imamovic A."/>
            <person name="Larimer J."/>
            <person name="McCowan C."/>
            <person name="Murphy C."/>
            <person name="Neiman D."/>
            <person name="Pearson M."/>
            <person name="Priest M."/>
            <person name="Roberts A."/>
            <person name="Saif S."/>
            <person name="Shea T."/>
            <person name="Sisk P."/>
            <person name="Sykes S."/>
            <person name="Wortman J."/>
            <person name="Nusbaum C."/>
            <person name="Birren B."/>
        </authorList>
    </citation>
    <scope>NUCLEOTIDE SEQUENCE [LARGE SCALE GENOMIC DNA]</scope>
    <source>
        <strain evidence="15">Santa Lucia</strain>
    </source>
</reference>
<keyword evidence="11" id="KW-0131">Cell cycle</keyword>
<dbReference type="SUPFAM" id="SSF75553">
    <property type="entry name" value="Smc hinge domain"/>
    <property type="match status" value="1"/>
</dbReference>
<evidence type="ECO:0000256" key="11">
    <source>
        <dbReference type="ARBA" id="ARBA00023306"/>
    </source>
</evidence>
<dbReference type="Gene3D" id="3.30.70.1620">
    <property type="match status" value="1"/>
</dbReference>
<dbReference type="InterPro" id="IPR036277">
    <property type="entry name" value="SMC_hinge_sf"/>
</dbReference>
<protein>
    <recommendedName>
        <fullName evidence="3">Structural maintenance of chromosomes protein 4</fullName>
    </recommendedName>
</protein>
<dbReference type="Gene3D" id="1.20.1060.20">
    <property type="match status" value="1"/>
</dbReference>
<evidence type="ECO:0000256" key="3">
    <source>
        <dbReference type="ARBA" id="ARBA00018693"/>
    </source>
</evidence>
<comment type="similarity">
    <text evidence="2">Belongs to the SMC family. SMC4 subfamily.</text>
</comment>
<dbReference type="InterPro" id="IPR010935">
    <property type="entry name" value="SMC_hinge"/>
</dbReference>
<dbReference type="SMART" id="SM00968">
    <property type="entry name" value="SMC_hinge"/>
    <property type="match status" value="1"/>
</dbReference>
<feature type="region of interest" description="Disordered" evidence="13">
    <location>
        <begin position="1243"/>
        <end position="1337"/>
    </location>
</feature>
<dbReference type="Pfam" id="PF06470">
    <property type="entry name" value="SMC_hinge"/>
    <property type="match status" value="1"/>
</dbReference>
<feature type="compositionally biased region" description="Low complexity" evidence="13">
    <location>
        <begin position="913"/>
        <end position="943"/>
    </location>
</feature>
<keyword evidence="7" id="KW-0067">ATP-binding</keyword>
<keyword evidence="5" id="KW-0547">Nucleotide-binding</keyword>
<comment type="subcellular location">
    <subcellularLocation>
        <location evidence="1">Nucleus</location>
    </subcellularLocation>
</comment>
<evidence type="ECO:0000256" key="10">
    <source>
        <dbReference type="ARBA" id="ARBA00023242"/>
    </source>
</evidence>
<feature type="compositionally biased region" description="Basic and acidic residues" evidence="13">
    <location>
        <begin position="233"/>
        <end position="243"/>
    </location>
</feature>
<evidence type="ECO:0000256" key="6">
    <source>
        <dbReference type="ARBA" id="ARBA00022776"/>
    </source>
</evidence>
<evidence type="ECO:0000259" key="14">
    <source>
        <dbReference type="SMART" id="SM00968"/>
    </source>
</evidence>
<name>W7GAP1_PLAFA</name>
<organism evidence="15">
    <name type="scientific">Plasmodium falciparum Santa Lucia</name>
    <dbReference type="NCBI Taxonomy" id="478859"/>
    <lineage>
        <taxon>Eukaryota</taxon>
        <taxon>Sar</taxon>
        <taxon>Alveolata</taxon>
        <taxon>Apicomplexa</taxon>
        <taxon>Aconoidasida</taxon>
        <taxon>Haemosporida</taxon>
        <taxon>Plasmodiidae</taxon>
        <taxon>Plasmodium</taxon>
        <taxon>Plasmodium (Laverania)</taxon>
    </lineage>
</organism>
<dbReference type="PANTHER" id="PTHR18937">
    <property type="entry name" value="STRUCTURAL MAINTENANCE OF CHROMOSOMES SMC FAMILY MEMBER"/>
    <property type="match status" value="1"/>
</dbReference>
<feature type="region of interest" description="Disordered" evidence="13">
    <location>
        <begin position="897"/>
        <end position="946"/>
    </location>
</feature>
<feature type="compositionally biased region" description="Polar residues" evidence="13">
    <location>
        <begin position="902"/>
        <end position="912"/>
    </location>
</feature>
<feature type="compositionally biased region" description="Acidic residues" evidence="13">
    <location>
        <begin position="1276"/>
        <end position="1334"/>
    </location>
</feature>
<feature type="coiled-coil region" evidence="12">
    <location>
        <begin position="490"/>
        <end position="527"/>
    </location>
</feature>
<dbReference type="GO" id="GO:0005634">
    <property type="term" value="C:nucleus"/>
    <property type="evidence" value="ECO:0007669"/>
    <property type="project" value="UniProtKB-SubCell"/>
</dbReference>
<feature type="coiled-coil region" evidence="12">
    <location>
        <begin position="951"/>
        <end position="1226"/>
    </location>
</feature>
<dbReference type="EMBL" id="KE123480">
    <property type="protein sequence ID" value="EUT90583.1"/>
    <property type="molecule type" value="Genomic_DNA"/>
</dbReference>
<evidence type="ECO:0000256" key="13">
    <source>
        <dbReference type="SAM" id="MobiDB-lite"/>
    </source>
</evidence>
<keyword evidence="8 12" id="KW-0175">Coiled coil</keyword>
<evidence type="ECO:0000256" key="1">
    <source>
        <dbReference type="ARBA" id="ARBA00004123"/>
    </source>
</evidence>
<keyword evidence="10" id="KW-0539">Nucleus</keyword>
<feature type="coiled-coil region" evidence="12">
    <location>
        <begin position="685"/>
        <end position="726"/>
    </location>
</feature>
<feature type="compositionally biased region" description="Acidic residues" evidence="13">
    <location>
        <begin position="162"/>
        <end position="225"/>
    </location>
</feature>
<keyword evidence="9" id="KW-0226">DNA condensation</keyword>
<evidence type="ECO:0000256" key="12">
    <source>
        <dbReference type="SAM" id="Coils"/>
    </source>
</evidence>
<dbReference type="GO" id="GO:0007076">
    <property type="term" value="P:mitotic chromosome condensation"/>
    <property type="evidence" value="ECO:0007669"/>
    <property type="project" value="TreeGrafter"/>
</dbReference>
<accession>W7GAP1</accession>
<keyword evidence="6" id="KW-0498">Mitosis</keyword>
<feature type="compositionally biased region" description="Basic and acidic residues" evidence="13">
    <location>
        <begin position="1248"/>
        <end position="1274"/>
    </location>
</feature>
<feature type="region of interest" description="Disordered" evidence="13">
    <location>
        <begin position="162"/>
        <end position="258"/>
    </location>
</feature>
<dbReference type="Pfam" id="PF02463">
    <property type="entry name" value="SMC_N"/>
    <property type="match status" value="1"/>
</dbReference>
<dbReference type="Proteomes" id="UP000030666">
    <property type="component" value="Unassembled WGS sequence"/>
</dbReference>
<feature type="coiled-coil region" evidence="12">
    <location>
        <begin position="576"/>
        <end position="621"/>
    </location>
</feature>
<sequence>MTDDMNVNEKITINEEKNGENRNMLSIINNDKIDDKENNIHNDESGKNNILCLKDVKVNRKRIIIEKLVLENFKSYSGVKVIGPFYKKFSCIVGPNGSGKSNIIDAMLFVFGRRAKKIRQNKLSDLIHNSKFSVKNNFTKVSIHFKTITDEEEPIVEEEFYYDEYDDEDDYDEEDYDGDNHNEEEDYDDDGDDNDGDDNDGDDNDGDDNDDDDDEDDDDEDDGDDDHNNNNFDVKKSEKGNNKDEEEETYFSGREEDEKLHKRCNNIEKTNNIANNTLNKKKKKKRKRKKRKRKRFLFRNTENPLYQNYYHDGDDIEDFVISREATIDNQSKYRINEKVVTQKDVSDLLYKKGIDLNNNRFLILQGEVEQIAQMNPKGNKNEDGLLEYLEEIIGTNKYIESINEHLEKLERCEEIHHEKVHRLKHVYNELKELAGPKKEAKYYMTLQKYTYKLHIIINKKDQYELSKMISDKEKELELFLHKRNNHHMEYKQLLETRKEMNISLSNLEKEEEEVMKKKNLKNNEFKKLNIEDENIKKELLIIVQKMQNLYVKREELKEKDIPSFKRIIEEKQKIINKIKKEELHLLEMELEKCEEELENYNEEIKQDIDKMNTIYSNEEKKLAPLQNSYDNIIKNISEYSNQCHIIEMKKKEYLTHIENLKYLQTKIINELKEKDVHTKYLTKTEEEKRKNLKNKQNDLDEIQSKIEKLNTNLIEETIKYENIKKEVVTDRNMNKLHQFIYNLKKSKIKGIHGMLIDLGYIEKKYEKAFTIASNNCSDFVVVENPNDAVLLFEEVRKANIGRVNVLSLSVLNKNLMTIMLKNEEIYTQLLPNVYRLIDLIKFKNDKYKICFYYIIKETLLANSLEQAHVIAYSHKKRVVTINGELIENDGRICGGGMDNKNVKGNSGNSERGINSSRTSTNNKNNNNNNHNHNSNSSSSSIKTSEYDESHLLNSEKIIKELNKNIQDKKKQKDILINDIKDINTFLEDNECKIVIAKKKIDNLKKQLEDIDDQLQNSKTPELTKEEENELNTLKNLIEEKNNEKSKVEIVLKAQENKVKKYYEQLQDVGGEKKKKLKNKFINAERQLNIMKDQLQEHTNEEANALASLEKSEKDIKMFSENILEYEANEKELENELKIIENKGCAVYEEVETLTNLLNDIQSNIEEKQKKKQQVDENISKKDLENVDLVYKIEHLQKELNQYKNKNENYQNKIDEYMDLIKQSDKVIHENMLSEMRCRRLLGKKKKINKDQEDQSTREDIKMDDEHDGKDRQLDGGDGEDGEDGEDGKDGKDDEVDEDEEDDEDEDDDLGEEEEEEEEEVEEEVEEDMQEDMQDVQDVQDVQEDVQEEAMREKNIYGHEPYEDIKGNDPNDQYDKLENQIVLPNGRDNHVNVTRNNHIGQDKSTLYHLHMDKNKKRKLNENDTTTKCPEKKKVKKKKKLFDDLKDLEELFGDSDELKELEHEYDHININDTDLDLLNKKDIETKLENKLSILEKKTPNLKIFQDYNLKLYDYKVRRKDVKKSKKEKDKIKAAYDSLCNKRKEEFVVAFNVISSKLKEMYQMIAIGGDAELEIIDSSEIFNEGILFSVRPPKKSWKHIQNLSGGEKTLSSLALVFALHYFKPNPIYFMDEIDAALDFKNVSIISHYIQTKTRNAQFIVISLRNQMFELCDRMIGIYKTNDITKCITLNPHQCTMLNIPNIKLKRKTKLEKNIKYENTDENEQHLAITNEV</sequence>
<dbReference type="InterPro" id="IPR003395">
    <property type="entry name" value="RecF/RecN/SMC_N"/>
</dbReference>
<evidence type="ECO:0000256" key="8">
    <source>
        <dbReference type="ARBA" id="ARBA00023054"/>
    </source>
</evidence>
<proteinExistence type="inferred from homology"/>
<evidence type="ECO:0000256" key="5">
    <source>
        <dbReference type="ARBA" id="ARBA00022741"/>
    </source>
</evidence>
<dbReference type="GO" id="GO:0005524">
    <property type="term" value="F:ATP binding"/>
    <property type="evidence" value="ECO:0007669"/>
    <property type="project" value="UniProtKB-KW"/>
</dbReference>
<dbReference type="Gene3D" id="3.40.50.300">
    <property type="entry name" value="P-loop containing nucleotide triphosphate hydrolases"/>
    <property type="match status" value="3"/>
</dbReference>
<dbReference type="GO" id="GO:0051301">
    <property type="term" value="P:cell division"/>
    <property type="evidence" value="ECO:0007669"/>
    <property type="project" value="UniProtKB-KW"/>
</dbReference>
<dbReference type="InterPro" id="IPR027417">
    <property type="entry name" value="P-loop_NTPase"/>
</dbReference>
<evidence type="ECO:0000256" key="2">
    <source>
        <dbReference type="ARBA" id="ARBA00006005"/>
    </source>
</evidence>
<dbReference type="OrthoDB" id="5575062at2759"/>